<dbReference type="EMBL" id="SWDX01000001">
    <property type="protein sequence ID" value="TKC65202.1"/>
    <property type="molecule type" value="Genomic_DNA"/>
</dbReference>
<organism evidence="3 4">
    <name type="scientific">Pedobacter hiemivivus</name>
    <dbReference type="NCBI Taxonomy" id="2530454"/>
    <lineage>
        <taxon>Bacteria</taxon>
        <taxon>Pseudomonadati</taxon>
        <taxon>Bacteroidota</taxon>
        <taxon>Sphingobacteriia</taxon>
        <taxon>Sphingobacteriales</taxon>
        <taxon>Sphingobacteriaceae</taxon>
        <taxon>Pedobacter</taxon>
    </lineage>
</organism>
<dbReference type="Proteomes" id="UP000309594">
    <property type="component" value="Unassembled WGS sequence"/>
</dbReference>
<feature type="chain" id="PRO_5020756907" description="DUF6794 domain-containing protein" evidence="1">
    <location>
        <begin position="31"/>
        <end position="261"/>
    </location>
</feature>
<accession>A0A4U1GTF3</accession>
<dbReference type="AlphaFoldDB" id="A0A4U1GTF3"/>
<feature type="domain" description="DUF6794" evidence="2">
    <location>
        <begin position="44"/>
        <end position="125"/>
    </location>
</feature>
<dbReference type="InterPro" id="IPR046744">
    <property type="entry name" value="DUF6794"/>
</dbReference>
<evidence type="ECO:0000259" key="2">
    <source>
        <dbReference type="Pfam" id="PF20594"/>
    </source>
</evidence>
<evidence type="ECO:0000313" key="3">
    <source>
        <dbReference type="EMBL" id="TKC65202.1"/>
    </source>
</evidence>
<reference evidence="3 4" key="1">
    <citation type="submission" date="2019-04" db="EMBL/GenBank/DDBJ databases">
        <title>Pedobacter sp. RP-1-16 sp. nov., isolated from Arctic soil.</title>
        <authorList>
            <person name="Dahal R.H."/>
            <person name="Kim D.-U."/>
        </authorList>
    </citation>
    <scope>NUCLEOTIDE SEQUENCE [LARGE SCALE GENOMIC DNA]</scope>
    <source>
        <strain evidence="3 4">RP-1-16</strain>
    </source>
</reference>
<evidence type="ECO:0000256" key="1">
    <source>
        <dbReference type="SAM" id="SignalP"/>
    </source>
</evidence>
<feature type="signal peptide" evidence="1">
    <location>
        <begin position="1"/>
        <end position="30"/>
    </location>
</feature>
<evidence type="ECO:0000313" key="4">
    <source>
        <dbReference type="Proteomes" id="UP000309594"/>
    </source>
</evidence>
<comment type="caution">
    <text evidence="3">The sequence shown here is derived from an EMBL/GenBank/DDBJ whole genome shotgun (WGS) entry which is preliminary data.</text>
</comment>
<name>A0A4U1GTF3_9SPHI</name>
<sequence length="261" mass="30405">MFRIVNHKTQLMLKRLCFFFLISLSLFADAQKKHSRDNKPNVYIPIDLDDAIHSLDTIFSDSLKLQAKFIAESDLTSRLHHNFGMSLRNSWGLWAGSRLSAYFNTLGIHHPDDMSGIILKSYYRHNRGLEINLKGQIKESKDYWEKSQQETLRDKQAGLAVFKVGDTVRFLFSHGYASKRQEKLDFEDNCQAIGIVTGINSVDFLIKLRLLESCDKKGIIYYDNEGARIINNGRWRNARHVVKYMRTGEELWMDYSDWEAK</sequence>
<dbReference type="Pfam" id="PF20594">
    <property type="entry name" value="DUF6794"/>
    <property type="match status" value="1"/>
</dbReference>
<gene>
    <name evidence="3" type="ORF">FBD94_01190</name>
</gene>
<protein>
    <recommendedName>
        <fullName evidence="2">DUF6794 domain-containing protein</fullName>
    </recommendedName>
</protein>
<keyword evidence="1" id="KW-0732">Signal</keyword>
<dbReference type="RefSeq" id="WP_136878803.1">
    <property type="nucleotide sequence ID" value="NZ_SWDX01000001.1"/>
</dbReference>
<proteinExistence type="predicted"/>